<organism evidence="1 2">
    <name type="scientific">Trifolium pratense</name>
    <name type="common">Red clover</name>
    <dbReference type="NCBI Taxonomy" id="57577"/>
    <lineage>
        <taxon>Eukaryota</taxon>
        <taxon>Viridiplantae</taxon>
        <taxon>Streptophyta</taxon>
        <taxon>Embryophyta</taxon>
        <taxon>Tracheophyta</taxon>
        <taxon>Spermatophyta</taxon>
        <taxon>Magnoliopsida</taxon>
        <taxon>eudicotyledons</taxon>
        <taxon>Gunneridae</taxon>
        <taxon>Pentapetalae</taxon>
        <taxon>rosids</taxon>
        <taxon>fabids</taxon>
        <taxon>Fabales</taxon>
        <taxon>Fabaceae</taxon>
        <taxon>Papilionoideae</taxon>
        <taxon>50 kb inversion clade</taxon>
        <taxon>NPAAA clade</taxon>
        <taxon>Hologalegina</taxon>
        <taxon>IRL clade</taxon>
        <taxon>Trifolieae</taxon>
        <taxon>Trifolium</taxon>
    </lineage>
</organism>
<evidence type="ECO:0000313" key="2">
    <source>
        <dbReference type="Proteomes" id="UP001177021"/>
    </source>
</evidence>
<protein>
    <submittedName>
        <fullName evidence="1">Uncharacterized protein</fullName>
    </submittedName>
</protein>
<evidence type="ECO:0000313" key="1">
    <source>
        <dbReference type="EMBL" id="CAJ2663235.1"/>
    </source>
</evidence>
<accession>A0ACB0L3U1</accession>
<dbReference type="EMBL" id="CASHSV030000409">
    <property type="protein sequence ID" value="CAJ2663235.1"/>
    <property type="molecule type" value="Genomic_DNA"/>
</dbReference>
<comment type="caution">
    <text evidence="1">The sequence shown here is derived from an EMBL/GenBank/DDBJ whole genome shotgun (WGS) entry which is preliminary data.</text>
</comment>
<proteinExistence type="predicted"/>
<reference evidence="1" key="1">
    <citation type="submission" date="2023-10" db="EMBL/GenBank/DDBJ databases">
        <authorList>
            <person name="Rodriguez Cubillos JULIANA M."/>
            <person name="De Vega J."/>
        </authorList>
    </citation>
    <scope>NUCLEOTIDE SEQUENCE</scope>
</reference>
<dbReference type="Proteomes" id="UP001177021">
    <property type="component" value="Unassembled WGS sequence"/>
</dbReference>
<sequence>MSHEIIEETKEVSHWFINTKDQKEKIMKIIQFQKSQYLSTTSSSSSSPSLLSSAASSSSSSKSRNLLELMKGGSTSMRRLFDMEHTSLSNHFDYYSGSPIIKPISLWDSDSEREFQDPWALIKKIGSTSSHGIDRESELASKGSHMDGDFGCQNINDKKGKHKLTRKKNFRRLPGLGFWRCGRFVFTLRLRRIKFRIWSKKFS</sequence>
<gene>
    <name evidence="1" type="ORF">MILVUS5_LOCUS28703</name>
</gene>
<keyword evidence="2" id="KW-1185">Reference proteome</keyword>
<name>A0ACB0L3U1_TRIPR</name>